<dbReference type="CDD" id="cd07377">
    <property type="entry name" value="WHTH_GntR"/>
    <property type="match status" value="1"/>
</dbReference>
<dbReference type="KEGG" id="yti:FNA67_03600"/>
<dbReference type="RefSeq" id="WP_145976873.1">
    <property type="nucleotide sequence ID" value="NZ_BMFM01000001.1"/>
</dbReference>
<evidence type="ECO:0000259" key="4">
    <source>
        <dbReference type="PROSITE" id="PS50949"/>
    </source>
</evidence>
<dbReference type="Gene3D" id="1.10.10.10">
    <property type="entry name" value="Winged helix-like DNA-binding domain superfamily/Winged helix DNA-binding domain"/>
    <property type="match status" value="1"/>
</dbReference>
<dbReference type="Pfam" id="PF07702">
    <property type="entry name" value="UTRA"/>
    <property type="match status" value="1"/>
</dbReference>
<dbReference type="Proteomes" id="UP000321062">
    <property type="component" value="Chromosome"/>
</dbReference>
<dbReference type="OrthoDB" id="7173258at2"/>
<dbReference type="PANTHER" id="PTHR44846:SF1">
    <property type="entry name" value="MANNOSYL-D-GLYCERATE TRANSPORT_METABOLISM SYSTEM REPRESSOR MNGR-RELATED"/>
    <property type="match status" value="1"/>
</dbReference>
<dbReference type="SUPFAM" id="SSF46785">
    <property type="entry name" value="Winged helix' DNA-binding domain"/>
    <property type="match status" value="1"/>
</dbReference>
<dbReference type="EMBL" id="CP041690">
    <property type="protein sequence ID" value="QEE19311.1"/>
    <property type="molecule type" value="Genomic_DNA"/>
</dbReference>
<dbReference type="GO" id="GO:0045892">
    <property type="term" value="P:negative regulation of DNA-templated transcription"/>
    <property type="evidence" value="ECO:0007669"/>
    <property type="project" value="TreeGrafter"/>
</dbReference>
<dbReference type="InterPro" id="IPR036390">
    <property type="entry name" value="WH_DNA-bd_sf"/>
</dbReference>
<reference evidence="5 6" key="1">
    <citation type="journal article" date="2015" name="Int. J. Syst. Evol. Microbiol.">
        <title>Youhaiella tibetensis gen. nov., sp. nov., isolated from subsurface sediment.</title>
        <authorList>
            <person name="Wang Y.X."/>
            <person name="Huang F.Q."/>
            <person name="Nogi Y."/>
            <person name="Pang S.J."/>
            <person name="Wang P.K."/>
            <person name="Lv J."/>
        </authorList>
    </citation>
    <scope>NUCLEOTIDE SEQUENCE [LARGE SCALE GENOMIC DNA]</scope>
    <source>
        <strain evidence="6">fig4</strain>
    </source>
</reference>
<dbReference type="SMART" id="SM00866">
    <property type="entry name" value="UTRA"/>
    <property type="match status" value="1"/>
</dbReference>
<dbReference type="SMART" id="SM00345">
    <property type="entry name" value="HTH_GNTR"/>
    <property type="match status" value="1"/>
</dbReference>
<dbReference type="InterPro" id="IPR011663">
    <property type="entry name" value="UTRA"/>
</dbReference>
<dbReference type="InterPro" id="IPR000524">
    <property type="entry name" value="Tscrpt_reg_HTH_GntR"/>
</dbReference>
<name>A0A5B9DJ48_9HYPH</name>
<dbReference type="PROSITE" id="PS50949">
    <property type="entry name" value="HTH_GNTR"/>
    <property type="match status" value="1"/>
</dbReference>
<dbReference type="PRINTS" id="PR00035">
    <property type="entry name" value="HTHGNTR"/>
</dbReference>
<evidence type="ECO:0000256" key="1">
    <source>
        <dbReference type="ARBA" id="ARBA00023015"/>
    </source>
</evidence>
<dbReference type="GO" id="GO:0003677">
    <property type="term" value="F:DNA binding"/>
    <property type="evidence" value="ECO:0007669"/>
    <property type="project" value="UniProtKB-KW"/>
</dbReference>
<keyword evidence="2" id="KW-0238">DNA-binding</keyword>
<gene>
    <name evidence="5" type="ORF">FNA67_03600</name>
</gene>
<protein>
    <submittedName>
        <fullName evidence="5">GntR family transcriptional regulator</fullName>
    </submittedName>
</protein>
<feature type="domain" description="HTH gntR-type" evidence="4">
    <location>
        <begin position="16"/>
        <end position="84"/>
    </location>
</feature>
<evidence type="ECO:0000313" key="6">
    <source>
        <dbReference type="Proteomes" id="UP000321062"/>
    </source>
</evidence>
<sequence length="244" mass="26124">MDFYTALSGRLQREHGPLSSRLRNAFASAFEDGLLVAGSALPAEREMADGLGVSRSTLRQCLKELGNMGLVSTRPGAGTVVSGRIHKALSQLSGFTEDMKLRGMTATSTVLERTVGPVPHDTAFRTGLPLGTLTMTLVRLRKAGGETLCYEKAVVPLASVGEDYDGMGSLYERMDSRNGRPRRILQSLKAIEASPEIAGLLGVRPNSAVLEIAQVGYGADGSAVEDAVSWYRGDRYQYVGEIKG</sequence>
<organism evidence="5 6">
    <name type="scientific">Paradevosia tibetensis</name>
    <dbReference type="NCBI Taxonomy" id="1447062"/>
    <lineage>
        <taxon>Bacteria</taxon>
        <taxon>Pseudomonadati</taxon>
        <taxon>Pseudomonadota</taxon>
        <taxon>Alphaproteobacteria</taxon>
        <taxon>Hyphomicrobiales</taxon>
        <taxon>Devosiaceae</taxon>
        <taxon>Paradevosia</taxon>
    </lineage>
</organism>
<evidence type="ECO:0000256" key="2">
    <source>
        <dbReference type="ARBA" id="ARBA00023125"/>
    </source>
</evidence>
<accession>A0A5B9DJ48</accession>
<evidence type="ECO:0000313" key="5">
    <source>
        <dbReference type="EMBL" id="QEE19311.1"/>
    </source>
</evidence>
<dbReference type="PANTHER" id="PTHR44846">
    <property type="entry name" value="MANNOSYL-D-GLYCERATE TRANSPORT/METABOLISM SYSTEM REPRESSOR MNGR-RELATED"/>
    <property type="match status" value="1"/>
</dbReference>
<keyword evidence="3" id="KW-0804">Transcription</keyword>
<dbReference type="Pfam" id="PF00392">
    <property type="entry name" value="GntR"/>
    <property type="match status" value="1"/>
</dbReference>
<dbReference type="AlphaFoldDB" id="A0A5B9DJ48"/>
<dbReference type="InterPro" id="IPR036388">
    <property type="entry name" value="WH-like_DNA-bd_sf"/>
</dbReference>
<dbReference type="GO" id="GO:0003700">
    <property type="term" value="F:DNA-binding transcription factor activity"/>
    <property type="evidence" value="ECO:0007669"/>
    <property type="project" value="InterPro"/>
</dbReference>
<dbReference type="InterPro" id="IPR028978">
    <property type="entry name" value="Chorismate_lyase_/UTRA_dom_sf"/>
</dbReference>
<keyword evidence="1" id="KW-0805">Transcription regulation</keyword>
<evidence type="ECO:0000256" key="3">
    <source>
        <dbReference type="ARBA" id="ARBA00023163"/>
    </source>
</evidence>
<proteinExistence type="predicted"/>
<dbReference type="InterPro" id="IPR050679">
    <property type="entry name" value="Bact_HTH_transcr_reg"/>
</dbReference>
<dbReference type="Gene3D" id="3.40.1410.10">
    <property type="entry name" value="Chorismate lyase-like"/>
    <property type="match status" value="1"/>
</dbReference>
<keyword evidence="6" id="KW-1185">Reference proteome</keyword>
<dbReference type="SUPFAM" id="SSF64288">
    <property type="entry name" value="Chorismate lyase-like"/>
    <property type="match status" value="1"/>
</dbReference>